<proteinExistence type="predicted"/>
<protein>
    <submittedName>
        <fullName evidence="1">Uncharacterized protein</fullName>
    </submittedName>
</protein>
<organism evidence="1 2">
    <name type="scientific">Pluteus cervinus</name>
    <dbReference type="NCBI Taxonomy" id="181527"/>
    <lineage>
        <taxon>Eukaryota</taxon>
        <taxon>Fungi</taxon>
        <taxon>Dikarya</taxon>
        <taxon>Basidiomycota</taxon>
        <taxon>Agaricomycotina</taxon>
        <taxon>Agaricomycetes</taxon>
        <taxon>Agaricomycetidae</taxon>
        <taxon>Agaricales</taxon>
        <taxon>Pluteineae</taxon>
        <taxon>Pluteaceae</taxon>
        <taxon>Pluteus</taxon>
    </lineage>
</organism>
<dbReference type="EMBL" id="ML208282">
    <property type="protein sequence ID" value="TFK72727.1"/>
    <property type="molecule type" value="Genomic_DNA"/>
</dbReference>
<dbReference type="Proteomes" id="UP000308600">
    <property type="component" value="Unassembled WGS sequence"/>
</dbReference>
<accession>A0ACD3B6W8</accession>
<reference evidence="1 2" key="1">
    <citation type="journal article" date="2019" name="Nat. Ecol. Evol.">
        <title>Megaphylogeny resolves global patterns of mushroom evolution.</title>
        <authorList>
            <person name="Varga T."/>
            <person name="Krizsan K."/>
            <person name="Foldi C."/>
            <person name="Dima B."/>
            <person name="Sanchez-Garcia M."/>
            <person name="Sanchez-Ramirez S."/>
            <person name="Szollosi G.J."/>
            <person name="Szarkandi J.G."/>
            <person name="Papp V."/>
            <person name="Albert L."/>
            <person name="Andreopoulos W."/>
            <person name="Angelini C."/>
            <person name="Antonin V."/>
            <person name="Barry K.W."/>
            <person name="Bougher N.L."/>
            <person name="Buchanan P."/>
            <person name="Buyck B."/>
            <person name="Bense V."/>
            <person name="Catcheside P."/>
            <person name="Chovatia M."/>
            <person name="Cooper J."/>
            <person name="Damon W."/>
            <person name="Desjardin D."/>
            <person name="Finy P."/>
            <person name="Geml J."/>
            <person name="Haridas S."/>
            <person name="Hughes K."/>
            <person name="Justo A."/>
            <person name="Karasinski D."/>
            <person name="Kautmanova I."/>
            <person name="Kiss B."/>
            <person name="Kocsube S."/>
            <person name="Kotiranta H."/>
            <person name="LaButti K.M."/>
            <person name="Lechner B.E."/>
            <person name="Liimatainen K."/>
            <person name="Lipzen A."/>
            <person name="Lukacs Z."/>
            <person name="Mihaltcheva S."/>
            <person name="Morgado L.N."/>
            <person name="Niskanen T."/>
            <person name="Noordeloos M.E."/>
            <person name="Ohm R.A."/>
            <person name="Ortiz-Santana B."/>
            <person name="Ovrebo C."/>
            <person name="Racz N."/>
            <person name="Riley R."/>
            <person name="Savchenko A."/>
            <person name="Shiryaev A."/>
            <person name="Soop K."/>
            <person name="Spirin V."/>
            <person name="Szebenyi C."/>
            <person name="Tomsovsky M."/>
            <person name="Tulloss R.E."/>
            <person name="Uehling J."/>
            <person name="Grigoriev I.V."/>
            <person name="Vagvolgyi C."/>
            <person name="Papp T."/>
            <person name="Martin F.M."/>
            <person name="Miettinen O."/>
            <person name="Hibbett D.S."/>
            <person name="Nagy L.G."/>
        </authorList>
    </citation>
    <scope>NUCLEOTIDE SEQUENCE [LARGE SCALE GENOMIC DNA]</scope>
    <source>
        <strain evidence="1 2">NL-1719</strain>
    </source>
</reference>
<gene>
    <name evidence="1" type="ORF">BDN72DRAFT_894540</name>
</gene>
<keyword evidence="2" id="KW-1185">Reference proteome</keyword>
<name>A0ACD3B6W8_9AGAR</name>
<evidence type="ECO:0000313" key="1">
    <source>
        <dbReference type="EMBL" id="TFK72727.1"/>
    </source>
</evidence>
<sequence length="60" mass="6560">MAQVFDVIGHVLVLGGLVLLLLDVHKLTMHLQDESSTGNQGRGDLLMRPCMASKETQREG</sequence>
<evidence type="ECO:0000313" key="2">
    <source>
        <dbReference type="Proteomes" id="UP000308600"/>
    </source>
</evidence>